<protein>
    <submittedName>
        <fullName evidence="1">Uncharacterized protein</fullName>
    </submittedName>
</protein>
<dbReference type="EMBL" id="AONC01000011">
    <property type="protein sequence ID" value="EXJ16443.1"/>
    <property type="molecule type" value="Genomic_DNA"/>
</dbReference>
<comment type="caution">
    <text evidence="1">The sequence shown here is derived from an EMBL/GenBank/DDBJ whole genome shotgun (WGS) entry which is preliminary data.</text>
</comment>
<proteinExistence type="predicted"/>
<accession>W9VA24</accession>
<evidence type="ECO:0000313" key="2">
    <source>
        <dbReference type="Proteomes" id="UP000019460"/>
    </source>
</evidence>
<dbReference type="STRING" id="1249627.D779_0175"/>
<dbReference type="Proteomes" id="UP000019460">
    <property type="component" value="Unassembled WGS sequence"/>
</dbReference>
<evidence type="ECO:0000313" key="1">
    <source>
        <dbReference type="EMBL" id="EXJ16443.1"/>
    </source>
</evidence>
<keyword evidence="2" id="KW-1185">Reference proteome</keyword>
<name>W9VA24_9GAMM</name>
<dbReference type="AlphaFoldDB" id="W9VA24"/>
<gene>
    <name evidence="1" type="ORF">D779_0175</name>
</gene>
<organism evidence="1 2">
    <name type="scientific">Imhoffiella purpurea</name>
    <dbReference type="NCBI Taxonomy" id="1249627"/>
    <lineage>
        <taxon>Bacteria</taxon>
        <taxon>Pseudomonadati</taxon>
        <taxon>Pseudomonadota</taxon>
        <taxon>Gammaproteobacteria</taxon>
        <taxon>Chromatiales</taxon>
        <taxon>Chromatiaceae</taxon>
        <taxon>Imhoffiella</taxon>
    </lineage>
</organism>
<sequence>MSREDRHARSEMSKKSEKCCKKYREQKACKKCPRRKAKGD</sequence>
<reference evidence="1 2" key="1">
    <citation type="submission" date="2012-11" db="EMBL/GenBank/DDBJ databases">
        <title>Genome assembly of Thiorhodococcus sp. AK35.</title>
        <authorList>
            <person name="Nupur N."/>
            <person name="Khatri I."/>
            <person name="Subramanian S."/>
            <person name="Pinnaka A."/>
        </authorList>
    </citation>
    <scope>NUCLEOTIDE SEQUENCE [LARGE SCALE GENOMIC DNA]</scope>
    <source>
        <strain evidence="1 2">AK35</strain>
    </source>
</reference>